<comment type="subcellular location">
    <subcellularLocation>
        <location evidence="1">Cell membrane</location>
        <topology evidence="1">Multi-pass membrane protein</topology>
    </subcellularLocation>
</comment>
<dbReference type="GO" id="GO:0046872">
    <property type="term" value="F:metal ion binding"/>
    <property type="evidence" value="ECO:0007669"/>
    <property type="project" value="UniProtKB-KW"/>
</dbReference>
<keyword evidence="4 12" id="KW-0812">Transmembrane</keyword>
<keyword evidence="6 11" id="KW-0378">Hydrolase</keyword>
<evidence type="ECO:0000259" key="13">
    <source>
        <dbReference type="Pfam" id="PF01435"/>
    </source>
</evidence>
<dbReference type="GO" id="GO:0006508">
    <property type="term" value="P:proteolysis"/>
    <property type="evidence" value="ECO:0007669"/>
    <property type="project" value="UniProtKB-KW"/>
</dbReference>
<feature type="transmembrane region" description="Helical" evidence="12">
    <location>
        <begin position="21"/>
        <end position="44"/>
    </location>
</feature>
<feature type="transmembrane region" description="Helical" evidence="12">
    <location>
        <begin position="202"/>
        <end position="222"/>
    </location>
</feature>
<keyword evidence="2" id="KW-1003">Cell membrane</keyword>
<dbReference type="PANTHER" id="PTHR43221:SF1">
    <property type="entry name" value="PROTEASE HTPX"/>
    <property type="match status" value="1"/>
</dbReference>
<evidence type="ECO:0000256" key="9">
    <source>
        <dbReference type="ARBA" id="ARBA00023049"/>
    </source>
</evidence>
<dbReference type="CDD" id="cd07339">
    <property type="entry name" value="M48B_HtpX_like"/>
    <property type="match status" value="1"/>
</dbReference>
<proteinExistence type="inferred from homology"/>
<reference evidence="14 15" key="1">
    <citation type="submission" date="2019-11" db="EMBL/GenBank/DDBJ databases">
        <title>Identification of a novel strain.</title>
        <authorList>
            <person name="Xu Q."/>
            <person name="Wang G."/>
        </authorList>
    </citation>
    <scope>NUCLEOTIDE SEQUENCE [LARGE SCALE GENOMIC DNA]</scope>
    <source>
        <strain evidence="15">xq</strain>
    </source>
</reference>
<dbReference type="Gene3D" id="3.30.2010.10">
    <property type="entry name" value="Metalloproteases ('zincins'), catalytic domain"/>
    <property type="match status" value="1"/>
</dbReference>
<keyword evidence="3 11" id="KW-0645">Protease</keyword>
<dbReference type="InterPro" id="IPR050083">
    <property type="entry name" value="HtpX_protease"/>
</dbReference>
<dbReference type="Proteomes" id="UP000440694">
    <property type="component" value="Unassembled WGS sequence"/>
</dbReference>
<keyword evidence="7 11" id="KW-0862">Zinc</keyword>
<evidence type="ECO:0000256" key="5">
    <source>
        <dbReference type="ARBA" id="ARBA00022723"/>
    </source>
</evidence>
<comment type="similarity">
    <text evidence="11">Belongs to the peptidase M48 family.</text>
</comment>
<evidence type="ECO:0000256" key="4">
    <source>
        <dbReference type="ARBA" id="ARBA00022692"/>
    </source>
</evidence>
<dbReference type="Pfam" id="PF01435">
    <property type="entry name" value="Peptidase_M48"/>
    <property type="match status" value="1"/>
</dbReference>
<evidence type="ECO:0000256" key="2">
    <source>
        <dbReference type="ARBA" id="ARBA00022475"/>
    </source>
</evidence>
<keyword evidence="10 12" id="KW-0472">Membrane</keyword>
<gene>
    <name evidence="14" type="ORF">GIW81_00490</name>
</gene>
<dbReference type="InterPro" id="IPR001915">
    <property type="entry name" value="Peptidase_M48"/>
</dbReference>
<evidence type="ECO:0000256" key="11">
    <source>
        <dbReference type="RuleBase" id="RU003983"/>
    </source>
</evidence>
<feature type="transmembrane region" description="Helical" evidence="12">
    <location>
        <begin position="50"/>
        <end position="67"/>
    </location>
</feature>
<keyword evidence="8 12" id="KW-1133">Transmembrane helix</keyword>
<name>A0A6I3KE34_9HYPH</name>
<dbReference type="GO" id="GO:0005886">
    <property type="term" value="C:plasma membrane"/>
    <property type="evidence" value="ECO:0007669"/>
    <property type="project" value="UniProtKB-SubCell"/>
</dbReference>
<keyword evidence="5" id="KW-0479">Metal-binding</keyword>
<evidence type="ECO:0000256" key="12">
    <source>
        <dbReference type="SAM" id="Phobius"/>
    </source>
</evidence>
<protein>
    <submittedName>
        <fullName evidence="14">M48 family metalloprotease</fullName>
    </submittedName>
</protein>
<organism evidence="14 15">
    <name type="scientific">Hyphomicrobium album</name>
    <dbReference type="NCBI Taxonomy" id="2665159"/>
    <lineage>
        <taxon>Bacteria</taxon>
        <taxon>Pseudomonadati</taxon>
        <taxon>Pseudomonadota</taxon>
        <taxon>Alphaproteobacteria</taxon>
        <taxon>Hyphomicrobiales</taxon>
        <taxon>Hyphomicrobiaceae</taxon>
        <taxon>Hyphomicrobium</taxon>
    </lineage>
</organism>
<comment type="caution">
    <text evidence="14">The sequence shown here is derived from an EMBL/GenBank/DDBJ whole genome shotgun (WGS) entry which is preliminary data.</text>
</comment>
<evidence type="ECO:0000256" key="3">
    <source>
        <dbReference type="ARBA" id="ARBA00022670"/>
    </source>
</evidence>
<dbReference type="AlphaFoldDB" id="A0A6I3KE34"/>
<dbReference type="PANTHER" id="PTHR43221">
    <property type="entry name" value="PROTEASE HTPX"/>
    <property type="match status" value="1"/>
</dbReference>
<evidence type="ECO:0000256" key="7">
    <source>
        <dbReference type="ARBA" id="ARBA00022833"/>
    </source>
</evidence>
<feature type="domain" description="Peptidase M48" evidence="13">
    <location>
        <begin position="90"/>
        <end position="291"/>
    </location>
</feature>
<dbReference type="EMBL" id="WMBQ01000001">
    <property type="protein sequence ID" value="MTD92808.1"/>
    <property type="molecule type" value="Genomic_DNA"/>
</dbReference>
<evidence type="ECO:0000256" key="6">
    <source>
        <dbReference type="ARBA" id="ARBA00022801"/>
    </source>
</evidence>
<evidence type="ECO:0000256" key="10">
    <source>
        <dbReference type="ARBA" id="ARBA00023136"/>
    </source>
</evidence>
<evidence type="ECO:0000313" key="14">
    <source>
        <dbReference type="EMBL" id="MTD92808.1"/>
    </source>
</evidence>
<evidence type="ECO:0000256" key="8">
    <source>
        <dbReference type="ARBA" id="ARBA00022989"/>
    </source>
</evidence>
<dbReference type="GO" id="GO:0004222">
    <property type="term" value="F:metalloendopeptidase activity"/>
    <property type="evidence" value="ECO:0007669"/>
    <property type="project" value="InterPro"/>
</dbReference>
<keyword evidence="9 11" id="KW-0482">Metalloprotease</keyword>
<keyword evidence="15" id="KW-1185">Reference proteome</keyword>
<comment type="cofactor">
    <cofactor evidence="11">
        <name>Zn(2+)</name>
        <dbReference type="ChEBI" id="CHEBI:29105"/>
    </cofactor>
    <text evidence="11">Binds 1 zinc ion per subunit.</text>
</comment>
<accession>A0A6I3KE34</accession>
<sequence length="330" mass="35145">MPGMNLDTEHSASRTFERGLVLANFAQAGVLLLAFGALTTAVLWPEFGRGGIAIAAVAAVAIVLLVTRIPPATMMQLYGARPYQAGDLAQFENITSELARRAGLRSPPRLYVVPSMSVSAFSFGSSRSFATAVTEGLLRRLTMREVAALLAREAAHAKRGDLLVLGIADFIARCAQAFYYAGLALAALNILRGVSGSDPVPWASVLLLILAPTLMTALQLALSRTREMDADRAAALLTGDPLGVASAVSRLDASPGKPLEDLIPPVPARKVPLPSMLRFAPPAERRIALLNALQAPPMPPLDIAEGPRISLIGVGPIEMRPRYRWPGVWF</sequence>
<evidence type="ECO:0000313" key="15">
    <source>
        <dbReference type="Proteomes" id="UP000440694"/>
    </source>
</evidence>
<evidence type="ECO:0000256" key="1">
    <source>
        <dbReference type="ARBA" id="ARBA00004651"/>
    </source>
</evidence>